<dbReference type="HOGENOM" id="CLU_1694070_0_0_5"/>
<accession>K8PCJ7</accession>
<feature type="domain" description="Multi-ubiquitin" evidence="1">
    <location>
        <begin position="76"/>
        <end position="147"/>
    </location>
</feature>
<dbReference type="RefSeq" id="WP_006021189.1">
    <property type="nucleotide sequence ID" value="NZ_KB375283.1"/>
</dbReference>
<evidence type="ECO:0000313" key="3">
    <source>
        <dbReference type="Proteomes" id="UP000001096"/>
    </source>
</evidence>
<evidence type="ECO:0000259" key="1">
    <source>
        <dbReference type="Pfam" id="PF14452"/>
    </source>
</evidence>
<comment type="caution">
    <text evidence="2">The sequence shown here is derived from an EMBL/GenBank/DDBJ whole genome shotgun (WGS) entry which is preliminary data.</text>
</comment>
<dbReference type="Pfam" id="PF14452">
    <property type="entry name" value="Multi_ubiq"/>
    <property type="match status" value="1"/>
</dbReference>
<dbReference type="AlphaFoldDB" id="K8PCJ7"/>
<sequence>MSVIVEAHLVRIHINRVACQSPNPTTGEALYAVADIAKHEKLYREVEGDEEDEQIPRDETPIHLTQDEHFYSQKVFDILVNGDDHEIDTKEITYARVVDLYLGSGGKPSNEYLVKYSLGPVENPSGTLAPGQKVKVKDGMRFRVAGTGES</sequence>
<proteinExistence type="predicted"/>
<dbReference type="PATRIC" id="fig|883078.3.peg.2563"/>
<dbReference type="EMBL" id="AGWX01000004">
    <property type="protein sequence ID" value="EKS36073.1"/>
    <property type="molecule type" value="Genomic_DNA"/>
</dbReference>
<dbReference type="InterPro" id="IPR027802">
    <property type="entry name" value="Multi-ubiquitin_dom"/>
</dbReference>
<gene>
    <name evidence="2" type="ORF">HMPREF9695_02491</name>
</gene>
<dbReference type="Proteomes" id="UP000001096">
    <property type="component" value="Unassembled WGS sequence"/>
</dbReference>
<evidence type="ECO:0000313" key="2">
    <source>
        <dbReference type="EMBL" id="EKS36073.1"/>
    </source>
</evidence>
<organism evidence="2 3">
    <name type="scientific">Afipia broomeae ATCC 49717</name>
    <dbReference type="NCBI Taxonomy" id="883078"/>
    <lineage>
        <taxon>Bacteria</taxon>
        <taxon>Pseudomonadati</taxon>
        <taxon>Pseudomonadota</taxon>
        <taxon>Alphaproteobacteria</taxon>
        <taxon>Hyphomicrobiales</taxon>
        <taxon>Nitrobacteraceae</taxon>
        <taxon>Afipia</taxon>
    </lineage>
</organism>
<reference evidence="2 3" key="1">
    <citation type="submission" date="2012-04" db="EMBL/GenBank/DDBJ databases">
        <title>The Genome Sequence of Afipia broomeae ATCC 49717.</title>
        <authorList>
            <consortium name="The Broad Institute Genome Sequencing Platform"/>
            <person name="Earl A."/>
            <person name="Ward D."/>
            <person name="Feldgarden M."/>
            <person name="Gevers D."/>
            <person name="Huys G."/>
            <person name="Walker B."/>
            <person name="Young S.K."/>
            <person name="Zeng Q."/>
            <person name="Gargeya S."/>
            <person name="Fitzgerald M."/>
            <person name="Haas B."/>
            <person name="Abouelleil A."/>
            <person name="Alvarado L."/>
            <person name="Arachchi H.M."/>
            <person name="Berlin A."/>
            <person name="Chapman S.B."/>
            <person name="Goldberg J."/>
            <person name="Griggs A."/>
            <person name="Gujja S."/>
            <person name="Hansen M."/>
            <person name="Howarth C."/>
            <person name="Imamovic A."/>
            <person name="Larimer J."/>
            <person name="McCowen C."/>
            <person name="Montmayeur A."/>
            <person name="Murphy C."/>
            <person name="Neiman D."/>
            <person name="Pearson M."/>
            <person name="Priest M."/>
            <person name="Roberts A."/>
            <person name="Saif S."/>
            <person name="Shea T."/>
            <person name="Sisk P."/>
            <person name="Sykes S."/>
            <person name="Wortman J."/>
            <person name="Nusbaum C."/>
            <person name="Birren B."/>
        </authorList>
    </citation>
    <scope>NUCLEOTIDE SEQUENCE [LARGE SCALE GENOMIC DNA]</scope>
    <source>
        <strain evidence="2 3">ATCC 49717</strain>
    </source>
</reference>
<keyword evidence="3" id="KW-1185">Reference proteome</keyword>
<protein>
    <recommendedName>
        <fullName evidence="1">Multi-ubiquitin domain-containing protein</fullName>
    </recommendedName>
</protein>
<name>K8PCJ7_9BRAD</name>